<dbReference type="Proteomes" id="UP000887575">
    <property type="component" value="Unassembled WGS sequence"/>
</dbReference>
<feature type="compositionally biased region" description="Basic and acidic residues" evidence="2">
    <location>
        <begin position="96"/>
        <end position="106"/>
    </location>
</feature>
<feature type="compositionally biased region" description="Acidic residues" evidence="2">
    <location>
        <begin position="347"/>
        <end position="361"/>
    </location>
</feature>
<organism evidence="3 4">
    <name type="scientific">Mesorhabditis belari</name>
    <dbReference type="NCBI Taxonomy" id="2138241"/>
    <lineage>
        <taxon>Eukaryota</taxon>
        <taxon>Metazoa</taxon>
        <taxon>Ecdysozoa</taxon>
        <taxon>Nematoda</taxon>
        <taxon>Chromadorea</taxon>
        <taxon>Rhabditida</taxon>
        <taxon>Rhabditina</taxon>
        <taxon>Rhabditomorpha</taxon>
        <taxon>Rhabditoidea</taxon>
        <taxon>Rhabditidae</taxon>
        <taxon>Mesorhabditinae</taxon>
        <taxon>Mesorhabditis</taxon>
    </lineage>
</organism>
<feature type="coiled-coil region" evidence="1">
    <location>
        <begin position="204"/>
        <end position="252"/>
    </location>
</feature>
<feature type="compositionally biased region" description="Basic and acidic residues" evidence="2">
    <location>
        <begin position="400"/>
        <end position="410"/>
    </location>
</feature>
<evidence type="ECO:0000256" key="2">
    <source>
        <dbReference type="SAM" id="MobiDB-lite"/>
    </source>
</evidence>
<feature type="region of interest" description="Disordered" evidence="2">
    <location>
        <begin position="436"/>
        <end position="485"/>
    </location>
</feature>
<feature type="region of interest" description="Disordered" evidence="2">
    <location>
        <begin position="267"/>
        <end position="417"/>
    </location>
</feature>
<protein>
    <submittedName>
        <fullName evidence="4">Uncharacterized protein</fullName>
    </submittedName>
</protein>
<feature type="compositionally biased region" description="Polar residues" evidence="2">
    <location>
        <begin position="459"/>
        <end position="476"/>
    </location>
</feature>
<accession>A0AAF3J5K2</accession>
<feature type="region of interest" description="Disordered" evidence="2">
    <location>
        <begin position="96"/>
        <end position="123"/>
    </location>
</feature>
<feature type="compositionally biased region" description="Basic and acidic residues" evidence="2">
    <location>
        <begin position="591"/>
        <end position="610"/>
    </location>
</feature>
<feature type="compositionally biased region" description="Basic and acidic residues" evidence="2">
    <location>
        <begin position="436"/>
        <end position="457"/>
    </location>
</feature>
<feature type="compositionally biased region" description="Polar residues" evidence="2">
    <location>
        <begin position="564"/>
        <end position="583"/>
    </location>
</feature>
<feature type="compositionally biased region" description="Polar residues" evidence="2">
    <location>
        <begin position="874"/>
        <end position="890"/>
    </location>
</feature>
<feature type="compositionally biased region" description="Polar residues" evidence="2">
    <location>
        <begin position="507"/>
        <end position="531"/>
    </location>
</feature>
<sequence length="949" mass="107484">MRNLLCNQLEVLLPVVRDAAAIARESIRVCAVFTQWSRQIGDEIRSRGLSAEILLEAIDSLKEQFAINRMGRHWLPPSLTPLLRVAALEIKKQKEENRNAELEKDLKKKGKQPGDSARQSNTGWCWEKKLTGAGERRGSGDRFRKIPLTSVRQSDQELSSPELDMGDQMEMLKKHMEMAQFEKNEASIALEAEKDLTTSLQQEITELNSLVADREAEIANLNETVEDLMAQLDTVKREKSDIEKDVELLQERLQSAVDPLQRIKRTLSGLSNDDHGNGYTAEIEESPREEENGEEQRDPQDPESNEMSRLDPLGSSPCLINETILEEDEEGNQSQRSLRQVLPPVDPESEADLIQSEECEPESLPNKEIPSEMEELEETQEDDQNTVIENESAEQEFEEIQEKNENEGSARELAAPLVDEVLEKVQEEAEKHIDELNDERKISASSHLDCDLVERKKSSSTSADGVSLDSKATINSENDHHDLSALIEEPELIKIEEEIENVKTLHEQNSVSSEKTGTTAIYLGESQSFESAGTDETKKSGEEGNDGNHNGSIDILSPIKESPGLSTSHSQEGSNRSRISSQGYDPYDLTNTERREKRKASPDPEITKEEVEADEIVRILSARSTPPESDDEEKENRDSNNEVFSPQESEEEKEIPPEIEPLALRLSSRSGSEAEEESQEQYFQEPDAKAELQLLSDQVRELYNIKDNLEERLGAWNPDICYQGCDLTSGDLNAEMEAGEIEFKKVASYVFELLESDYEIENTGNEMKPDERRELRARVIERIVEHLHDLLRNDDQLEPELSPTAQQLGMYARGKKYNMIQDGPPPLMSDDDSFLEARTPKDARSVASRDGQRSPNTVEQSSTSTKPLPRAASLANTTPPLTAHMQSHRNTALGRPSREQLKISTTQFRWPSGDFYRQQEEKQTIRRENRRRARSNPSRVPYVQPRMRF</sequence>
<feature type="region of interest" description="Disordered" evidence="2">
    <location>
        <begin position="504"/>
        <end position="660"/>
    </location>
</feature>
<feature type="compositionally biased region" description="Basic and acidic residues" evidence="2">
    <location>
        <begin position="285"/>
        <end position="300"/>
    </location>
</feature>
<evidence type="ECO:0000256" key="1">
    <source>
        <dbReference type="SAM" id="Coils"/>
    </source>
</evidence>
<dbReference type="AlphaFoldDB" id="A0AAF3J5K2"/>
<feature type="compositionally biased region" description="Polar residues" evidence="2">
    <location>
        <begin position="853"/>
        <end position="866"/>
    </location>
</feature>
<feature type="compositionally biased region" description="Basic and acidic residues" evidence="2">
    <location>
        <begin position="917"/>
        <end position="927"/>
    </location>
</feature>
<reference evidence="4" key="1">
    <citation type="submission" date="2024-02" db="UniProtKB">
        <authorList>
            <consortium name="WormBaseParasite"/>
        </authorList>
    </citation>
    <scope>IDENTIFICATION</scope>
</reference>
<feature type="region of interest" description="Disordered" evidence="2">
    <location>
        <begin position="841"/>
        <end position="949"/>
    </location>
</feature>
<evidence type="ECO:0000313" key="3">
    <source>
        <dbReference type="Proteomes" id="UP000887575"/>
    </source>
</evidence>
<feature type="compositionally biased region" description="Acidic residues" evidence="2">
    <location>
        <begin position="371"/>
        <end position="384"/>
    </location>
</feature>
<feature type="region of interest" description="Disordered" evidence="2">
    <location>
        <begin position="667"/>
        <end position="686"/>
    </location>
</feature>
<keyword evidence="3" id="KW-1185">Reference proteome</keyword>
<keyword evidence="1" id="KW-0175">Coiled coil</keyword>
<proteinExistence type="predicted"/>
<dbReference type="WBParaSite" id="MBELARI_LOCUS17597">
    <property type="protein sequence ID" value="MBELARI_LOCUS17597"/>
    <property type="gene ID" value="MBELARI_LOCUS17597"/>
</dbReference>
<name>A0AAF3J5K2_9BILA</name>
<evidence type="ECO:0000313" key="4">
    <source>
        <dbReference type="WBParaSite" id="MBELARI_LOCUS17597"/>
    </source>
</evidence>